<feature type="transmembrane region" description="Helical" evidence="2">
    <location>
        <begin position="214"/>
        <end position="234"/>
    </location>
</feature>
<reference evidence="3" key="1">
    <citation type="submission" date="2015-08" db="EMBL/GenBank/DDBJ databases">
        <authorList>
            <person name="Babu N.S."/>
            <person name="Beckwith C.J."/>
            <person name="Beseler K.G."/>
            <person name="Brison A."/>
            <person name="Carone J.V."/>
            <person name="Caskin T.P."/>
            <person name="Diamond M."/>
            <person name="Durham M.E."/>
            <person name="Foxe J.M."/>
            <person name="Go M."/>
            <person name="Henderson B.A."/>
            <person name="Jones I.B."/>
            <person name="McGettigan J.A."/>
            <person name="Micheletti S.J."/>
            <person name="Nasrallah M.E."/>
            <person name="Ortiz D."/>
            <person name="Piller C.R."/>
            <person name="Privatt S.R."/>
            <person name="Schneider S.L."/>
            <person name="Sharp S."/>
            <person name="Smith T.C."/>
            <person name="Stanton J.D."/>
            <person name="Ullery H.E."/>
            <person name="Wilson R.J."/>
            <person name="Serrano M.G."/>
            <person name="Buck G."/>
            <person name="Lee V."/>
            <person name="Wang Y."/>
            <person name="Carvalho R."/>
            <person name="Voegtly L."/>
            <person name="Shi R."/>
            <person name="Duckworth R."/>
            <person name="Johnson A."/>
            <person name="Loviza R."/>
            <person name="Walstead R."/>
            <person name="Shah Z."/>
            <person name="Kiflezghi M."/>
            <person name="Wade K."/>
            <person name="Ball S.L."/>
            <person name="Bradley K.W."/>
            <person name="Asai D.J."/>
            <person name="Bowman C.A."/>
            <person name="Russell D.A."/>
            <person name="Pope W.H."/>
            <person name="Jacobs-Sera D."/>
            <person name="Hendrix R.W."/>
            <person name="Hatfull G.F."/>
        </authorList>
    </citation>
    <scope>NUCLEOTIDE SEQUENCE</scope>
</reference>
<dbReference type="AlphaFoldDB" id="A0A2P2CFP4"/>
<feature type="transmembrane region" description="Helical" evidence="2">
    <location>
        <begin position="145"/>
        <end position="167"/>
    </location>
</feature>
<name>A0A2P2CFP4_9ZZZZ</name>
<evidence type="ECO:0000256" key="1">
    <source>
        <dbReference type="SAM" id="MobiDB-lite"/>
    </source>
</evidence>
<evidence type="ECO:0000256" key="2">
    <source>
        <dbReference type="SAM" id="Phobius"/>
    </source>
</evidence>
<proteinExistence type="predicted"/>
<gene>
    <name evidence="3" type="ORF">NOCA290005</name>
</gene>
<evidence type="ECO:0000313" key="3">
    <source>
        <dbReference type="EMBL" id="CUR60818.1"/>
    </source>
</evidence>
<protein>
    <submittedName>
        <fullName evidence="3">Uncharacterized protein</fullName>
    </submittedName>
</protein>
<keyword evidence="2" id="KW-0472">Membrane</keyword>
<feature type="transmembrane region" description="Helical" evidence="2">
    <location>
        <begin position="187"/>
        <end position="207"/>
    </location>
</feature>
<feature type="region of interest" description="Disordered" evidence="1">
    <location>
        <begin position="275"/>
        <end position="301"/>
    </location>
</feature>
<dbReference type="EMBL" id="CZKA01000085">
    <property type="protein sequence ID" value="CUR60818.1"/>
    <property type="molecule type" value="Genomic_DNA"/>
</dbReference>
<organism evidence="3">
    <name type="scientific">metagenome</name>
    <dbReference type="NCBI Taxonomy" id="256318"/>
    <lineage>
        <taxon>unclassified sequences</taxon>
        <taxon>metagenomes</taxon>
    </lineage>
</organism>
<feature type="transmembrane region" description="Helical" evidence="2">
    <location>
        <begin position="81"/>
        <end position="103"/>
    </location>
</feature>
<keyword evidence="2" id="KW-1133">Transmembrane helix</keyword>
<feature type="transmembrane region" description="Helical" evidence="2">
    <location>
        <begin position="39"/>
        <end position="60"/>
    </location>
</feature>
<accession>A0A2P2CFP4</accession>
<sequence>MNRYSGWVFLPALLATSVFVLVSFEAAWVGEWNWTIDTITGTTVLTGPLTAALGAHLALAQRRLAPLTDTVAGGWRVPYRAWLQAVMLSGGVYVVAGAGALVVTSLNTPGGPFTWWELLIGFPVIGVCAMFGIAAGHLWPQRATVLLVAPAIFLVGAFGPQAVSGLLRHGPEGGSLGGLRFDPAVVGPQAVALVALLACLGAAVLPWRDRGPRVGLVVASGLSLAALVPSMVWADSAGVERLIASDERPTAPDTLLGRHSPGVRGALAPQRAAFGFSPHAGSGHDPGEGRRRGPCHLRGGDAWLPTSGPRGFLLAERLQRRHQRPTHRGRLHHDAARLPCLERPCRPPT</sequence>
<feature type="transmembrane region" description="Helical" evidence="2">
    <location>
        <begin position="7"/>
        <end position="27"/>
    </location>
</feature>
<keyword evidence="2" id="KW-0812">Transmembrane</keyword>
<feature type="transmembrane region" description="Helical" evidence="2">
    <location>
        <begin position="115"/>
        <end position="138"/>
    </location>
</feature>